<protein>
    <submittedName>
        <fullName evidence="2">Glycosyltransferase family 2 protein</fullName>
    </submittedName>
</protein>
<dbReference type="Gene3D" id="3.90.550.10">
    <property type="entry name" value="Spore Coat Polysaccharide Biosynthesis Protein SpsA, Chain A"/>
    <property type="match status" value="1"/>
</dbReference>
<dbReference type="InterPro" id="IPR029044">
    <property type="entry name" value="Nucleotide-diphossugar_trans"/>
</dbReference>
<gene>
    <name evidence="2" type="ORF">KGA66_03175</name>
</gene>
<dbReference type="RefSeq" id="WP_211464284.1">
    <property type="nucleotide sequence ID" value="NZ_JAGSXH010000006.1"/>
</dbReference>
<dbReference type="PANTHER" id="PTHR43179">
    <property type="entry name" value="RHAMNOSYLTRANSFERASE WBBL"/>
    <property type="match status" value="1"/>
</dbReference>
<comment type="caution">
    <text evidence="2">The sequence shown here is derived from an EMBL/GenBank/DDBJ whole genome shotgun (WGS) entry which is preliminary data.</text>
</comment>
<dbReference type="PANTHER" id="PTHR43179:SF7">
    <property type="entry name" value="RHAMNOSYLTRANSFERASE WBBL"/>
    <property type="match status" value="1"/>
</dbReference>
<feature type="domain" description="Glycosyltransferase 2-like" evidence="1">
    <location>
        <begin position="8"/>
        <end position="118"/>
    </location>
</feature>
<name>A0A8J8BB36_9ACTN</name>
<sequence length="320" mass="34969">MNQSQATAIIVTHNSEAQITGCLTALTEAGLTVRVVDNASADGTTALIEDRFPGVRLTVNRANVGFAAAVNQALAETDTDTLLLVNPDCTMPAATARALIMMLRVHPHVGVVGPRLVDPRGAIAISAHPFETWTTVLASRFGGGLLPVWLRRLLCGPRRRHVYDACHDPGPPVAVDWLSGACLAVRTSLLKQIGGLDEGYFMYYEDEELCLQAWRRGAHVLYVPAVEAVHIGGASCSDPSRIWPHLYQSQLRFFARHHPETYRIVRMLVLIRAVLGIALARTRQPTRQAKDNPRIRAWTHVARIARTAGPVSTEGRPCTS</sequence>
<organism evidence="2 3">
    <name type="scientific">Actinocrinis puniceicyclus</name>
    <dbReference type="NCBI Taxonomy" id="977794"/>
    <lineage>
        <taxon>Bacteria</taxon>
        <taxon>Bacillati</taxon>
        <taxon>Actinomycetota</taxon>
        <taxon>Actinomycetes</taxon>
        <taxon>Catenulisporales</taxon>
        <taxon>Actinospicaceae</taxon>
        <taxon>Actinocrinis</taxon>
    </lineage>
</organism>
<evidence type="ECO:0000313" key="2">
    <source>
        <dbReference type="EMBL" id="MBS2962035.1"/>
    </source>
</evidence>
<reference evidence="2" key="1">
    <citation type="submission" date="2021-04" db="EMBL/GenBank/DDBJ databases">
        <title>Genome based classification of Actinospica acidithermotolerans sp. nov., an actinobacterium isolated from an Indonesian hot spring.</title>
        <authorList>
            <person name="Kusuma A.B."/>
            <person name="Putra K.E."/>
            <person name="Nafisah S."/>
            <person name="Loh J."/>
            <person name="Nouioui I."/>
            <person name="Goodfellow M."/>
        </authorList>
    </citation>
    <scope>NUCLEOTIDE SEQUENCE</scope>
    <source>
        <strain evidence="2">DSM 45618</strain>
    </source>
</reference>
<dbReference type="AlphaFoldDB" id="A0A8J8BB36"/>
<dbReference type="InterPro" id="IPR001173">
    <property type="entry name" value="Glyco_trans_2-like"/>
</dbReference>
<evidence type="ECO:0000259" key="1">
    <source>
        <dbReference type="Pfam" id="PF00535"/>
    </source>
</evidence>
<accession>A0A8J8BB36</accession>
<dbReference type="SUPFAM" id="SSF53448">
    <property type="entry name" value="Nucleotide-diphospho-sugar transferases"/>
    <property type="match status" value="1"/>
</dbReference>
<proteinExistence type="predicted"/>
<dbReference type="CDD" id="cd04186">
    <property type="entry name" value="GT_2_like_c"/>
    <property type="match status" value="1"/>
</dbReference>
<dbReference type="EMBL" id="JAGSXH010000006">
    <property type="protein sequence ID" value="MBS2962035.1"/>
    <property type="molecule type" value="Genomic_DNA"/>
</dbReference>
<evidence type="ECO:0000313" key="3">
    <source>
        <dbReference type="Proteomes" id="UP000677913"/>
    </source>
</evidence>
<keyword evidence="3" id="KW-1185">Reference proteome</keyword>
<dbReference type="Proteomes" id="UP000677913">
    <property type="component" value="Unassembled WGS sequence"/>
</dbReference>
<dbReference type="Pfam" id="PF00535">
    <property type="entry name" value="Glycos_transf_2"/>
    <property type="match status" value="1"/>
</dbReference>